<evidence type="ECO:0000313" key="2">
    <source>
        <dbReference type="EMBL" id="MFC0547916.1"/>
    </source>
</evidence>
<sequence>MTTTRWAATERVDGLVPAPGGLGFVQDLLNTCSDGLPERWHRHDELLGDLASARTWLAGAVPALAEHRGPLVAPRLAATDLEPLLALREQLRGLVTGETAVDGLVGTAAVEVVPGPSFALRPAGDGWRWIASAALAECFLAQENGTWRRLKACRNPHCVATFYDHTRNNNGVWHSVRTCGNPANLRASRARRRAAEGIGS</sequence>
<evidence type="ECO:0000313" key="3">
    <source>
        <dbReference type="Proteomes" id="UP001589810"/>
    </source>
</evidence>
<proteinExistence type="predicted"/>
<dbReference type="Pfam" id="PF11706">
    <property type="entry name" value="zf-CGNR"/>
    <property type="match status" value="1"/>
</dbReference>
<dbReference type="InterPro" id="IPR010852">
    <property type="entry name" value="ABATE"/>
</dbReference>
<dbReference type="EMBL" id="JBHLUD010000015">
    <property type="protein sequence ID" value="MFC0547916.1"/>
    <property type="molecule type" value="Genomic_DNA"/>
</dbReference>
<dbReference type="PANTHER" id="PTHR35525">
    <property type="entry name" value="BLL6575 PROTEIN"/>
    <property type="match status" value="1"/>
</dbReference>
<dbReference type="InterPro" id="IPR021005">
    <property type="entry name" value="Znf_CGNR"/>
</dbReference>
<name>A0ABV6N7E2_9PSEU</name>
<keyword evidence="3" id="KW-1185">Reference proteome</keyword>
<gene>
    <name evidence="2" type="ORF">ACFFH7_40870</name>
</gene>
<dbReference type="Gene3D" id="1.10.3300.10">
    <property type="entry name" value="Jann2411-like domain"/>
    <property type="match status" value="1"/>
</dbReference>
<comment type="caution">
    <text evidence="2">The sequence shown here is derived from an EMBL/GenBank/DDBJ whole genome shotgun (WGS) entry which is preliminary data.</text>
</comment>
<organism evidence="2 3">
    <name type="scientific">Kutzneria chonburiensis</name>
    <dbReference type="NCBI Taxonomy" id="1483604"/>
    <lineage>
        <taxon>Bacteria</taxon>
        <taxon>Bacillati</taxon>
        <taxon>Actinomycetota</taxon>
        <taxon>Actinomycetes</taxon>
        <taxon>Pseudonocardiales</taxon>
        <taxon>Pseudonocardiaceae</taxon>
        <taxon>Kutzneria</taxon>
    </lineage>
</organism>
<dbReference type="SUPFAM" id="SSF160904">
    <property type="entry name" value="Jann2411-like"/>
    <property type="match status" value="1"/>
</dbReference>
<feature type="domain" description="Zinc finger CGNR" evidence="1">
    <location>
        <begin position="149"/>
        <end position="192"/>
    </location>
</feature>
<accession>A0ABV6N7E2</accession>
<dbReference type="PANTHER" id="PTHR35525:SF3">
    <property type="entry name" value="BLL6575 PROTEIN"/>
    <property type="match status" value="1"/>
</dbReference>
<dbReference type="InterPro" id="IPR023286">
    <property type="entry name" value="ABATE_dom_sf"/>
</dbReference>
<dbReference type="Proteomes" id="UP001589810">
    <property type="component" value="Unassembled WGS sequence"/>
</dbReference>
<reference evidence="2 3" key="1">
    <citation type="submission" date="2024-09" db="EMBL/GenBank/DDBJ databases">
        <authorList>
            <person name="Sun Q."/>
            <person name="Mori K."/>
        </authorList>
    </citation>
    <scope>NUCLEOTIDE SEQUENCE [LARGE SCALE GENOMIC DNA]</scope>
    <source>
        <strain evidence="2 3">TBRC 1432</strain>
    </source>
</reference>
<dbReference type="RefSeq" id="WP_273938238.1">
    <property type="nucleotide sequence ID" value="NZ_CP097263.1"/>
</dbReference>
<protein>
    <submittedName>
        <fullName evidence="2">CGNR zinc finger domain-containing protein</fullName>
    </submittedName>
</protein>
<evidence type="ECO:0000259" key="1">
    <source>
        <dbReference type="Pfam" id="PF11706"/>
    </source>
</evidence>